<organism evidence="1 2">
    <name type="scientific">Ciona savignyi</name>
    <name type="common">Pacific transparent sea squirt</name>
    <dbReference type="NCBI Taxonomy" id="51511"/>
    <lineage>
        <taxon>Eukaryota</taxon>
        <taxon>Metazoa</taxon>
        <taxon>Chordata</taxon>
        <taxon>Tunicata</taxon>
        <taxon>Ascidiacea</taxon>
        <taxon>Phlebobranchia</taxon>
        <taxon>Cionidae</taxon>
        <taxon>Ciona</taxon>
    </lineage>
</organism>
<keyword evidence="2" id="KW-1185">Reference proteome</keyword>
<dbReference type="HOGENOM" id="CLU_3244617_0_0_1"/>
<sequence>MFASNVLPYLSGVLPRNKQQSIKQTVDRCGEWKANAELLEALP</sequence>
<reference evidence="1" key="2">
    <citation type="submission" date="2025-08" db="UniProtKB">
        <authorList>
            <consortium name="Ensembl"/>
        </authorList>
    </citation>
    <scope>IDENTIFICATION</scope>
</reference>
<dbReference type="Proteomes" id="UP000007875">
    <property type="component" value="Unassembled WGS sequence"/>
</dbReference>
<evidence type="ECO:0000313" key="2">
    <source>
        <dbReference type="Proteomes" id="UP000007875"/>
    </source>
</evidence>
<reference evidence="1" key="3">
    <citation type="submission" date="2025-09" db="UniProtKB">
        <authorList>
            <consortium name="Ensembl"/>
        </authorList>
    </citation>
    <scope>IDENTIFICATION</scope>
</reference>
<dbReference type="Ensembl" id="ENSCSAVT00000017281.1">
    <property type="protein sequence ID" value="ENSCSAVP00000017098.1"/>
    <property type="gene ID" value="ENSCSAVG00000010053.1"/>
</dbReference>
<proteinExistence type="predicted"/>
<protein>
    <submittedName>
        <fullName evidence="1">Uncharacterized protein</fullName>
    </submittedName>
</protein>
<dbReference type="AlphaFoldDB" id="H2ZHN2"/>
<accession>H2ZHN2</accession>
<reference evidence="2" key="1">
    <citation type="submission" date="2003-08" db="EMBL/GenBank/DDBJ databases">
        <authorList>
            <person name="Birren B."/>
            <person name="Nusbaum C."/>
            <person name="Abebe A."/>
            <person name="Abouelleil A."/>
            <person name="Adekoya E."/>
            <person name="Ait-zahra M."/>
            <person name="Allen N."/>
            <person name="Allen T."/>
            <person name="An P."/>
            <person name="Anderson M."/>
            <person name="Anderson S."/>
            <person name="Arachchi H."/>
            <person name="Armbruster J."/>
            <person name="Bachantsang P."/>
            <person name="Baldwin J."/>
            <person name="Barry A."/>
            <person name="Bayul T."/>
            <person name="Blitshsteyn B."/>
            <person name="Bloom T."/>
            <person name="Blye J."/>
            <person name="Boguslavskiy L."/>
            <person name="Borowsky M."/>
            <person name="Boukhgalter B."/>
            <person name="Brunache A."/>
            <person name="Butler J."/>
            <person name="Calixte N."/>
            <person name="Calvo S."/>
            <person name="Camarata J."/>
            <person name="Campo K."/>
            <person name="Chang J."/>
            <person name="Cheshatsang Y."/>
            <person name="Citroen M."/>
            <person name="Collymore A."/>
            <person name="Considine T."/>
            <person name="Cook A."/>
            <person name="Cooke P."/>
            <person name="Corum B."/>
            <person name="Cuomo C."/>
            <person name="David R."/>
            <person name="Dawoe T."/>
            <person name="Degray S."/>
            <person name="Dodge S."/>
            <person name="Dooley K."/>
            <person name="Dorje P."/>
            <person name="Dorjee K."/>
            <person name="Dorris L."/>
            <person name="Duffey N."/>
            <person name="Dupes A."/>
            <person name="Elkins T."/>
            <person name="Engels R."/>
            <person name="Erickson J."/>
            <person name="Farina A."/>
            <person name="Faro S."/>
            <person name="Ferreira P."/>
            <person name="Fischer H."/>
            <person name="Fitzgerald M."/>
            <person name="Foley K."/>
            <person name="Gage D."/>
            <person name="Galagan J."/>
            <person name="Gearin G."/>
            <person name="Gnerre S."/>
            <person name="Gnirke A."/>
            <person name="Goyette A."/>
            <person name="Graham J."/>
            <person name="Grandbois E."/>
            <person name="Gyaltsen K."/>
            <person name="Hafez N."/>
            <person name="Hagopian D."/>
            <person name="Hagos B."/>
            <person name="Hall J."/>
            <person name="Hatcher B."/>
            <person name="Heller A."/>
            <person name="Higgins H."/>
            <person name="Honan T."/>
            <person name="Horn A."/>
            <person name="Houde N."/>
            <person name="Hughes L."/>
            <person name="Hulme W."/>
            <person name="Husby E."/>
            <person name="Iliev I."/>
            <person name="Jaffe D."/>
            <person name="Jones C."/>
            <person name="Kamal M."/>
            <person name="Kamat A."/>
            <person name="Kamvysselis M."/>
            <person name="Karlsson E."/>
            <person name="Kells C."/>
            <person name="Kieu A."/>
            <person name="Kisner P."/>
            <person name="Kodira C."/>
            <person name="Kulbokas E."/>
            <person name="Labutti K."/>
            <person name="Lama D."/>
            <person name="Landers T."/>
            <person name="Leger J."/>
            <person name="Levine S."/>
            <person name="Lewis D."/>
            <person name="Lewis T."/>
            <person name="Lindblad-toh K."/>
            <person name="Liu X."/>
            <person name="Lokyitsang T."/>
            <person name="Lokyitsang Y."/>
            <person name="Lucien O."/>
            <person name="Lui A."/>
            <person name="Ma L.J."/>
            <person name="Mabbitt R."/>
            <person name="Macdonald J."/>
            <person name="Maclean C."/>
            <person name="Major J."/>
            <person name="Manning J."/>
            <person name="Marabella R."/>
            <person name="Maru K."/>
            <person name="Matthews C."/>
            <person name="Mauceli E."/>
            <person name="Mccarthy M."/>
            <person name="Mcdonough S."/>
            <person name="Mcghee T."/>
            <person name="Meldrim J."/>
            <person name="Meneus L."/>
            <person name="Mesirov J."/>
            <person name="Mihalev A."/>
            <person name="Mihova T."/>
            <person name="Mikkelsen T."/>
            <person name="Mlenga V."/>
            <person name="Moru K."/>
            <person name="Mozes J."/>
            <person name="Mulrain L."/>
            <person name="Munson G."/>
            <person name="Naylor J."/>
            <person name="Newes C."/>
            <person name="Nguyen C."/>
            <person name="Nguyen N."/>
            <person name="Nguyen T."/>
            <person name="Nicol R."/>
            <person name="Nielsen C."/>
            <person name="Nizzari M."/>
            <person name="Norbu C."/>
            <person name="Norbu N."/>
            <person name="O'donnell P."/>
            <person name="Okoawo O."/>
            <person name="O'leary S."/>
            <person name="Omotosho B."/>
            <person name="O'neill K."/>
            <person name="Osman S."/>
            <person name="Parker S."/>
            <person name="Perrin D."/>
            <person name="Phunkhang P."/>
            <person name="Piqani B."/>
            <person name="Purcell S."/>
            <person name="Rachupka T."/>
            <person name="Ramasamy U."/>
            <person name="Rameau R."/>
            <person name="Ray V."/>
            <person name="Raymond C."/>
            <person name="Retta R."/>
            <person name="Richardson S."/>
            <person name="Rise C."/>
            <person name="Rodriguez J."/>
            <person name="Rogers J."/>
            <person name="Rogov P."/>
            <person name="Rutman M."/>
            <person name="Schupbach R."/>
            <person name="Seaman C."/>
            <person name="Settipalli S."/>
            <person name="Sharpe T."/>
            <person name="Sheridan J."/>
            <person name="Sherpa N."/>
            <person name="Shi J."/>
            <person name="Smirnov S."/>
            <person name="Smith C."/>
            <person name="Sougnez C."/>
            <person name="Spencer B."/>
            <person name="Stalker J."/>
            <person name="Stange-thomann N."/>
            <person name="Stavropoulos S."/>
            <person name="Stetson K."/>
            <person name="Stone C."/>
            <person name="Stone S."/>
            <person name="Stubbs M."/>
            <person name="Talamas J."/>
            <person name="Tchuinga P."/>
            <person name="Tenzing P."/>
            <person name="Tesfaye S."/>
            <person name="Theodore J."/>
            <person name="Thoulutsang Y."/>
            <person name="Topham K."/>
            <person name="Towey S."/>
            <person name="Tsamla T."/>
            <person name="Tsomo N."/>
            <person name="Vallee D."/>
            <person name="Vassiliev H."/>
            <person name="Venkataraman V."/>
            <person name="Vinson J."/>
            <person name="Vo A."/>
            <person name="Wade C."/>
            <person name="Wang S."/>
            <person name="Wangchuk T."/>
            <person name="Wangdi T."/>
            <person name="Whittaker C."/>
            <person name="Wilkinson J."/>
            <person name="Wu Y."/>
            <person name="Wyman D."/>
            <person name="Yadav S."/>
            <person name="Yang S."/>
            <person name="Yang X."/>
            <person name="Yeager S."/>
            <person name="Yee E."/>
            <person name="Young G."/>
            <person name="Zainoun J."/>
            <person name="Zembeck L."/>
            <person name="Zimmer A."/>
            <person name="Zody M."/>
            <person name="Lander E."/>
        </authorList>
    </citation>
    <scope>NUCLEOTIDE SEQUENCE [LARGE SCALE GENOMIC DNA]</scope>
</reference>
<name>H2ZHN2_CIOSA</name>
<evidence type="ECO:0000313" key="1">
    <source>
        <dbReference type="Ensembl" id="ENSCSAVP00000017098.1"/>
    </source>
</evidence>
<dbReference type="InParanoid" id="H2ZHN2"/>